<dbReference type="PROSITE" id="PS50011">
    <property type="entry name" value="PROTEIN_KINASE_DOM"/>
    <property type="match status" value="1"/>
</dbReference>
<accession>A0ABZ3FIH0</accession>
<dbReference type="InterPro" id="IPR011009">
    <property type="entry name" value="Kinase-like_dom_sf"/>
</dbReference>
<sequence length="276" mass="29276">MKKRIGDFEFVRELGSGNYGTYWLARTPARLGVADEFCAVKVLTAQATGDAFQRMVNELKLFASARSPYLVRLLDAGHQDGTLFYAAEYHPNGSLADCAEKMQPADIVRAVADAARGAHTLHELGVAHRDIKPANVLVVQLGGESEPAPPPAAVLSDLGLAQRLSPGATVTGLGPIGTMAYMEPGVARGLPAGRASDIWGLAATLQRALTGTDPFPHLPTANLVMALRHLITMTPTVTIADPKVAEIVRRGLHADRDQRPATAAEFADALTEAVGR</sequence>
<gene>
    <name evidence="10" type="ORF">AADG42_00320</name>
</gene>
<dbReference type="PANTHER" id="PTHR24361">
    <property type="entry name" value="MITOGEN-ACTIVATED KINASE KINASE KINASE"/>
    <property type="match status" value="1"/>
</dbReference>
<evidence type="ECO:0000313" key="10">
    <source>
        <dbReference type="EMBL" id="XAN05813.1"/>
    </source>
</evidence>
<evidence type="ECO:0000256" key="7">
    <source>
        <dbReference type="ARBA" id="ARBA00047899"/>
    </source>
</evidence>
<keyword evidence="3 10" id="KW-0808">Transferase</keyword>
<evidence type="ECO:0000313" key="11">
    <source>
        <dbReference type="Proteomes" id="UP001442841"/>
    </source>
</evidence>
<evidence type="ECO:0000256" key="4">
    <source>
        <dbReference type="ARBA" id="ARBA00022741"/>
    </source>
</evidence>
<dbReference type="InterPro" id="IPR053235">
    <property type="entry name" value="Ser_Thr_kinase"/>
</dbReference>
<evidence type="ECO:0000256" key="1">
    <source>
        <dbReference type="ARBA" id="ARBA00012513"/>
    </source>
</evidence>
<dbReference type="RefSeq" id="WP_425307246.1">
    <property type="nucleotide sequence ID" value="NZ_CP154795.1"/>
</dbReference>
<dbReference type="Gene3D" id="1.10.510.10">
    <property type="entry name" value="Transferase(Phosphotransferase) domain 1"/>
    <property type="match status" value="1"/>
</dbReference>
<evidence type="ECO:0000256" key="3">
    <source>
        <dbReference type="ARBA" id="ARBA00022679"/>
    </source>
</evidence>
<dbReference type="EMBL" id="CP154795">
    <property type="protein sequence ID" value="XAN05813.1"/>
    <property type="molecule type" value="Genomic_DNA"/>
</dbReference>
<dbReference type="Proteomes" id="UP001442841">
    <property type="component" value="Chromosome"/>
</dbReference>
<name>A0ABZ3FIH0_9ACTN</name>
<keyword evidence="11" id="KW-1185">Reference proteome</keyword>
<keyword evidence="4" id="KW-0547">Nucleotide-binding</keyword>
<dbReference type="PROSITE" id="PS00108">
    <property type="entry name" value="PROTEIN_KINASE_ST"/>
    <property type="match status" value="1"/>
</dbReference>
<dbReference type="EC" id="2.7.11.1" evidence="1"/>
<keyword evidence="5 10" id="KW-0418">Kinase</keyword>
<dbReference type="PANTHER" id="PTHR24361:SF433">
    <property type="entry name" value="PROTEIN KINASE DOMAIN-CONTAINING PROTEIN"/>
    <property type="match status" value="1"/>
</dbReference>
<evidence type="ECO:0000256" key="6">
    <source>
        <dbReference type="ARBA" id="ARBA00022840"/>
    </source>
</evidence>
<evidence type="ECO:0000256" key="2">
    <source>
        <dbReference type="ARBA" id="ARBA00022527"/>
    </source>
</evidence>
<evidence type="ECO:0000256" key="5">
    <source>
        <dbReference type="ARBA" id="ARBA00022777"/>
    </source>
</evidence>
<evidence type="ECO:0000256" key="8">
    <source>
        <dbReference type="ARBA" id="ARBA00048679"/>
    </source>
</evidence>
<dbReference type="SUPFAM" id="SSF56112">
    <property type="entry name" value="Protein kinase-like (PK-like)"/>
    <property type="match status" value="1"/>
</dbReference>
<protein>
    <recommendedName>
        <fullName evidence="1">non-specific serine/threonine protein kinase</fullName>
        <ecNumber evidence="1">2.7.11.1</ecNumber>
    </recommendedName>
</protein>
<dbReference type="InterPro" id="IPR008271">
    <property type="entry name" value="Ser/Thr_kinase_AS"/>
</dbReference>
<dbReference type="Gene3D" id="3.30.200.20">
    <property type="entry name" value="Phosphorylase Kinase, domain 1"/>
    <property type="match status" value="1"/>
</dbReference>
<organism evidence="10 11">
    <name type="scientific">Ammonicoccus fulvus</name>
    <dbReference type="NCBI Taxonomy" id="3138240"/>
    <lineage>
        <taxon>Bacteria</taxon>
        <taxon>Bacillati</taxon>
        <taxon>Actinomycetota</taxon>
        <taxon>Actinomycetes</taxon>
        <taxon>Propionibacteriales</taxon>
        <taxon>Propionibacteriaceae</taxon>
        <taxon>Ammonicoccus</taxon>
    </lineage>
</organism>
<dbReference type="Pfam" id="PF00069">
    <property type="entry name" value="Pkinase"/>
    <property type="match status" value="1"/>
</dbReference>
<reference evidence="10 11" key="1">
    <citation type="submission" date="2024-04" db="EMBL/GenBank/DDBJ databases">
        <title>Isolation of an actinomycete strain from pig manure.</title>
        <authorList>
            <person name="Gong T."/>
            <person name="Yu Z."/>
            <person name="An M."/>
            <person name="Wei C."/>
            <person name="Yang W."/>
            <person name="Liu L."/>
        </authorList>
    </citation>
    <scope>NUCLEOTIDE SEQUENCE [LARGE SCALE GENOMIC DNA]</scope>
    <source>
        <strain evidence="10 11">ZF39</strain>
    </source>
</reference>
<dbReference type="SMART" id="SM00220">
    <property type="entry name" value="S_TKc"/>
    <property type="match status" value="1"/>
</dbReference>
<comment type="catalytic activity">
    <reaction evidence="7">
        <text>L-threonyl-[protein] + ATP = O-phospho-L-threonyl-[protein] + ADP + H(+)</text>
        <dbReference type="Rhea" id="RHEA:46608"/>
        <dbReference type="Rhea" id="RHEA-COMP:11060"/>
        <dbReference type="Rhea" id="RHEA-COMP:11605"/>
        <dbReference type="ChEBI" id="CHEBI:15378"/>
        <dbReference type="ChEBI" id="CHEBI:30013"/>
        <dbReference type="ChEBI" id="CHEBI:30616"/>
        <dbReference type="ChEBI" id="CHEBI:61977"/>
        <dbReference type="ChEBI" id="CHEBI:456216"/>
        <dbReference type="EC" id="2.7.11.1"/>
    </reaction>
</comment>
<proteinExistence type="predicted"/>
<keyword evidence="6" id="KW-0067">ATP-binding</keyword>
<keyword evidence="2" id="KW-0723">Serine/threonine-protein kinase</keyword>
<feature type="domain" description="Protein kinase" evidence="9">
    <location>
        <begin position="8"/>
        <end position="271"/>
    </location>
</feature>
<dbReference type="InterPro" id="IPR000719">
    <property type="entry name" value="Prot_kinase_dom"/>
</dbReference>
<comment type="catalytic activity">
    <reaction evidence="8">
        <text>L-seryl-[protein] + ATP = O-phospho-L-seryl-[protein] + ADP + H(+)</text>
        <dbReference type="Rhea" id="RHEA:17989"/>
        <dbReference type="Rhea" id="RHEA-COMP:9863"/>
        <dbReference type="Rhea" id="RHEA-COMP:11604"/>
        <dbReference type="ChEBI" id="CHEBI:15378"/>
        <dbReference type="ChEBI" id="CHEBI:29999"/>
        <dbReference type="ChEBI" id="CHEBI:30616"/>
        <dbReference type="ChEBI" id="CHEBI:83421"/>
        <dbReference type="ChEBI" id="CHEBI:456216"/>
        <dbReference type="EC" id="2.7.11.1"/>
    </reaction>
</comment>
<dbReference type="GO" id="GO:0004674">
    <property type="term" value="F:protein serine/threonine kinase activity"/>
    <property type="evidence" value="ECO:0007669"/>
    <property type="project" value="UniProtKB-EC"/>
</dbReference>
<evidence type="ECO:0000259" key="9">
    <source>
        <dbReference type="PROSITE" id="PS50011"/>
    </source>
</evidence>
<dbReference type="CDD" id="cd14014">
    <property type="entry name" value="STKc_PknB_like"/>
    <property type="match status" value="1"/>
</dbReference>